<dbReference type="GO" id="GO:0019243">
    <property type="term" value="P:methylglyoxal catabolic process to D-lactate via S-lactoyl-glutathione"/>
    <property type="evidence" value="ECO:0007669"/>
    <property type="project" value="TreeGrafter"/>
</dbReference>
<keyword evidence="6" id="KW-1185">Reference proteome</keyword>
<feature type="domain" description="DJ-1/PfpI" evidence="4">
    <location>
        <begin position="28"/>
        <end position="224"/>
    </location>
</feature>
<gene>
    <name evidence="5" type="ORF">NYP16_11315</name>
</gene>
<name>A0A9X3Z7Y9_9PROT</name>
<dbReference type="InterPro" id="IPR002818">
    <property type="entry name" value="DJ-1/PfpI"/>
</dbReference>
<sequence length="231" mass="24571">MSKHILFILTSHATLGSSGRKTGSWLEELAAVYNRLTDAGHRVTFASPAGGAAPIDPMSLEDTWVTPDGQRFLANAAAQQQVAGTVKLSDVDIDQYDGLFLVGGTGTVWDFPHDADLKRYVESLYVRNAVLAGICHGVIGLAFAIDHAGQPILRGRKATCISNAEDDAAGLIRLVPVLPEDMLRKMRAFYSAAAPFRAHTVVDGQFFTGQNPASAAPLGDALVEHFASVPA</sequence>
<dbReference type="Pfam" id="PF01965">
    <property type="entry name" value="DJ-1_PfpI"/>
    <property type="match status" value="1"/>
</dbReference>
<evidence type="ECO:0000313" key="6">
    <source>
        <dbReference type="Proteomes" id="UP001141619"/>
    </source>
</evidence>
<keyword evidence="5" id="KW-0315">Glutamine amidotransferase</keyword>
<dbReference type="SUPFAM" id="SSF52317">
    <property type="entry name" value="Class I glutamine amidotransferase-like"/>
    <property type="match status" value="1"/>
</dbReference>
<evidence type="ECO:0000256" key="3">
    <source>
        <dbReference type="ARBA" id="ARBA00038493"/>
    </source>
</evidence>
<comment type="caution">
    <text evidence="5">The sequence shown here is derived from an EMBL/GenBank/DDBJ whole genome shotgun (WGS) entry which is preliminary data.</text>
</comment>
<dbReference type="AlphaFoldDB" id="A0A9X3Z7Y9"/>
<dbReference type="InterPro" id="IPR050325">
    <property type="entry name" value="Prot/Nucl_acid_deglycase"/>
</dbReference>
<dbReference type="GO" id="GO:0019172">
    <property type="term" value="F:glyoxalase III activity"/>
    <property type="evidence" value="ECO:0007669"/>
    <property type="project" value="TreeGrafter"/>
</dbReference>
<evidence type="ECO:0000256" key="1">
    <source>
        <dbReference type="ARBA" id="ARBA00023016"/>
    </source>
</evidence>
<dbReference type="PANTHER" id="PTHR48094:SF11">
    <property type="entry name" value="GLUTATHIONE-INDEPENDENT GLYOXALASE HSP31-RELATED"/>
    <property type="match status" value="1"/>
</dbReference>
<evidence type="ECO:0000256" key="2">
    <source>
        <dbReference type="ARBA" id="ARBA00023239"/>
    </source>
</evidence>
<evidence type="ECO:0000259" key="4">
    <source>
        <dbReference type="Pfam" id="PF01965"/>
    </source>
</evidence>
<evidence type="ECO:0000313" key="5">
    <source>
        <dbReference type="EMBL" id="MDA5194538.1"/>
    </source>
</evidence>
<dbReference type="CDD" id="cd03141">
    <property type="entry name" value="GATase1_Hsp31_like"/>
    <property type="match status" value="1"/>
</dbReference>
<protein>
    <submittedName>
        <fullName evidence="5">Type 1 glutamine amidotransferase domain-containing protein</fullName>
    </submittedName>
</protein>
<dbReference type="PANTHER" id="PTHR48094">
    <property type="entry name" value="PROTEIN/NUCLEIC ACID DEGLYCASE DJ-1-RELATED"/>
    <property type="match status" value="1"/>
</dbReference>
<dbReference type="GO" id="GO:0005737">
    <property type="term" value="C:cytoplasm"/>
    <property type="evidence" value="ECO:0007669"/>
    <property type="project" value="TreeGrafter"/>
</dbReference>
<comment type="similarity">
    <text evidence="3">Belongs to the peptidase C56 family. HSP31-like subfamily.</text>
</comment>
<dbReference type="Proteomes" id="UP001141619">
    <property type="component" value="Unassembled WGS sequence"/>
</dbReference>
<dbReference type="InterPro" id="IPR029062">
    <property type="entry name" value="Class_I_gatase-like"/>
</dbReference>
<accession>A0A9X3Z7Y9</accession>
<keyword evidence="2" id="KW-0456">Lyase</keyword>
<reference evidence="5" key="1">
    <citation type="submission" date="2022-08" db="EMBL/GenBank/DDBJ databases">
        <authorList>
            <person name="Vandamme P."/>
            <person name="Hettiarachchi A."/>
            <person name="Peeters C."/>
            <person name="Cnockaert M."/>
            <person name="Carlier A."/>
        </authorList>
    </citation>
    <scope>NUCLEOTIDE SEQUENCE</scope>
    <source>
        <strain evidence="5">LMG 31809</strain>
    </source>
</reference>
<keyword evidence="1" id="KW-0346">Stress response</keyword>
<reference evidence="5" key="2">
    <citation type="journal article" date="2023" name="Syst. Appl. Microbiol.">
        <title>Govania unica gen. nov., sp. nov., a rare biosphere bacterium that represents a novel family in the class Alphaproteobacteria.</title>
        <authorList>
            <person name="Vandamme P."/>
            <person name="Peeters C."/>
            <person name="Hettiarachchi A."/>
            <person name="Cnockaert M."/>
            <person name="Carlier A."/>
        </authorList>
    </citation>
    <scope>NUCLEOTIDE SEQUENCE</scope>
    <source>
        <strain evidence="5">LMG 31809</strain>
    </source>
</reference>
<organism evidence="5 6">
    <name type="scientific">Govanella unica</name>
    <dbReference type="NCBI Taxonomy" id="2975056"/>
    <lineage>
        <taxon>Bacteria</taxon>
        <taxon>Pseudomonadati</taxon>
        <taxon>Pseudomonadota</taxon>
        <taxon>Alphaproteobacteria</taxon>
        <taxon>Emcibacterales</taxon>
        <taxon>Govanellaceae</taxon>
        <taxon>Govanella</taxon>
    </lineage>
</organism>
<dbReference type="Gene3D" id="3.40.50.880">
    <property type="match status" value="1"/>
</dbReference>
<proteinExistence type="inferred from homology"/>
<dbReference type="EMBL" id="JANWOI010000004">
    <property type="protein sequence ID" value="MDA5194538.1"/>
    <property type="molecule type" value="Genomic_DNA"/>
</dbReference>
<dbReference type="RefSeq" id="WP_274944244.1">
    <property type="nucleotide sequence ID" value="NZ_JANWOI010000004.1"/>
</dbReference>